<dbReference type="FunFam" id="3.10.120.10:FF:000031">
    <property type="entry name" value="Acyl-lipid (8-3)-desaturase"/>
    <property type="match status" value="1"/>
</dbReference>
<organism evidence="18 19">
    <name type="scientific">Chlamydomonas eustigma</name>
    <dbReference type="NCBI Taxonomy" id="1157962"/>
    <lineage>
        <taxon>Eukaryota</taxon>
        <taxon>Viridiplantae</taxon>
        <taxon>Chlorophyta</taxon>
        <taxon>core chlorophytes</taxon>
        <taxon>Chlorophyceae</taxon>
        <taxon>CS clade</taxon>
        <taxon>Chlamydomonadales</taxon>
        <taxon>Chlamydomonadaceae</taxon>
        <taxon>Chlamydomonas</taxon>
    </lineage>
</organism>
<dbReference type="GO" id="GO:0020037">
    <property type="term" value="F:heme binding"/>
    <property type="evidence" value="ECO:0007669"/>
    <property type="project" value="InterPro"/>
</dbReference>
<dbReference type="EMBL" id="BEGY01000001">
    <property type="protein sequence ID" value="GAX72891.1"/>
    <property type="molecule type" value="Genomic_DNA"/>
</dbReference>
<protein>
    <recommendedName>
        <fullName evidence="17">Cytochrome b5 heme-binding domain-containing protein</fullName>
    </recommendedName>
</protein>
<accession>A0A250WQ18</accession>
<dbReference type="PROSITE" id="PS00191">
    <property type="entry name" value="CYTOCHROME_B5_1"/>
    <property type="match status" value="1"/>
</dbReference>
<evidence type="ECO:0000256" key="6">
    <source>
        <dbReference type="ARBA" id="ARBA00022617"/>
    </source>
</evidence>
<keyword evidence="19" id="KW-1185">Reference proteome</keyword>
<dbReference type="GO" id="GO:0046872">
    <property type="term" value="F:metal ion binding"/>
    <property type="evidence" value="ECO:0007669"/>
    <property type="project" value="UniProtKB-KW"/>
</dbReference>
<evidence type="ECO:0000256" key="5">
    <source>
        <dbReference type="ARBA" id="ARBA00022516"/>
    </source>
</evidence>
<proteinExistence type="inferred from homology"/>
<dbReference type="STRING" id="1157962.A0A250WQ18"/>
<dbReference type="InterPro" id="IPR036400">
    <property type="entry name" value="Cyt_B5-like_heme/steroid_sf"/>
</dbReference>
<evidence type="ECO:0000256" key="8">
    <source>
        <dbReference type="ARBA" id="ARBA00022723"/>
    </source>
</evidence>
<dbReference type="GO" id="GO:0016020">
    <property type="term" value="C:membrane"/>
    <property type="evidence" value="ECO:0007669"/>
    <property type="project" value="UniProtKB-SubCell"/>
</dbReference>
<dbReference type="CDD" id="cd03506">
    <property type="entry name" value="Delta6-FADS-like"/>
    <property type="match status" value="1"/>
</dbReference>
<keyword evidence="11" id="KW-1133">Transmembrane helix</keyword>
<evidence type="ECO:0000256" key="2">
    <source>
        <dbReference type="ARBA" id="ARBA00004141"/>
    </source>
</evidence>
<keyword evidence="9" id="KW-0276">Fatty acid metabolism</keyword>
<dbReference type="AlphaFoldDB" id="A0A250WQ18"/>
<dbReference type="InterPro" id="IPR001199">
    <property type="entry name" value="Cyt_B5-like_heme/steroid-bd"/>
</dbReference>
<keyword evidence="14" id="KW-0443">Lipid metabolism</keyword>
<keyword evidence="16" id="KW-0275">Fatty acid biosynthesis</keyword>
<dbReference type="PANTHER" id="PTHR19353">
    <property type="entry name" value="FATTY ACID DESATURASE 2"/>
    <property type="match status" value="1"/>
</dbReference>
<evidence type="ECO:0000256" key="12">
    <source>
        <dbReference type="ARBA" id="ARBA00023002"/>
    </source>
</evidence>
<sequence>MMTLRPFSLSAGTRPLPLIGKVQMSSCIRSRMVIKSRGASTQLRVIAEPEAPAIKPVVADEASARNVITSGGDPWEDEKWLKYKWTVYRGQAYDLTPYLARHPGGRWLLNLAVGRDCTALFESYHLRPDVAVNMLKRLPVLEGFPVDAVPRSPYPNDSDFYNTVRERIRTEIFKGTEIKGAHRSGSEGAAAAILGYAAVAYSLFTLDANPLTGFLLGLAGAWIGLTIQHCGNHGAMSTNPVVNQAMGLTDDLIGGSSLMWRYHHQVSHHIHCNDDALDEDVLNAFPFLRFDPRLPKKWFHQYQHIYMWFTFPLLTVVFQIGDIKGLIENRTVGASLYGASTFEKATVIVGKLAHYFLLMGLPWLLHGPTAALVGAAAYYATQGVVLASTFAVSHNVPESKPLDAGPCQVSLQQGTLERDWGVQQLLTSANWGGVVGNFFTGGLNLQIEHHLFPAISFMHYPAIAKIVEDEATKRGLQYAKYGTLPEIISRFIRYMKEVGSAPEMPLNKVSQAAALAKY</sequence>
<evidence type="ECO:0000256" key="7">
    <source>
        <dbReference type="ARBA" id="ARBA00022692"/>
    </source>
</evidence>
<dbReference type="InterPro" id="IPR005804">
    <property type="entry name" value="FA_desaturase_dom"/>
</dbReference>
<dbReference type="Pfam" id="PF00173">
    <property type="entry name" value="Cyt-b5"/>
    <property type="match status" value="1"/>
</dbReference>
<comment type="subcellular location">
    <subcellularLocation>
        <location evidence="2">Membrane</location>
        <topology evidence="2">Multi-pass membrane protein</topology>
    </subcellularLocation>
</comment>
<evidence type="ECO:0000256" key="13">
    <source>
        <dbReference type="ARBA" id="ARBA00023004"/>
    </source>
</evidence>
<evidence type="ECO:0000256" key="14">
    <source>
        <dbReference type="ARBA" id="ARBA00023098"/>
    </source>
</evidence>
<keyword evidence="10" id="KW-0249">Electron transport</keyword>
<comment type="similarity">
    <text evidence="3">Belongs to the fatty acid desaturase type 1 family.</text>
</comment>
<dbReference type="OrthoDB" id="260091at2759"/>
<dbReference type="Proteomes" id="UP000232323">
    <property type="component" value="Unassembled WGS sequence"/>
</dbReference>
<dbReference type="SUPFAM" id="SSF55856">
    <property type="entry name" value="Cytochrome b5-like heme/steroid binding domain"/>
    <property type="match status" value="1"/>
</dbReference>
<dbReference type="GO" id="GO:0006636">
    <property type="term" value="P:unsaturated fatty acid biosynthetic process"/>
    <property type="evidence" value="ECO:0007669"/>
    <property type="project" value="UniProtKB-ARBA"/>
</dbReference>
<comment type="caution">
    <text evidence="18">The sequence shown here is derived from an EMBL/GenBank/DDBJ whole genome shotgun (WGS) entry which is preliminary data.</text>
</comment>
<keyword evidence="7" id="KW-0812">Transmembrane</keyword>
<evidence type="ECO:0000256" key="1">
    <source>
        <dbReference type="ARBA" id="ARBA00001954"/>
    </source>
</evidence>
<keyword evidence="13" id="KW-0408">Iron</keyword>
<evidence type="ECO:0000256" key="9">
    <source>
        <dbReference type="ARBA" id="ARBA00022832"/>
    </source>
</evidence>
<dbReference type="InterPro" id="IPR012171">
    <property type="entry name" value="Fatty_acid_desaturase"/>
</dbReference>
<dbReference type="PANTHER" id="PTHR19353:SF19">
    <property type="entry name" value="DELTA(5) FATTY ACID DESATURASE C-RELATED"/>
    <property type="match status" value="1"/>
</dbReference>
<evidence type="ECO:0000313" key="18">
    <source>
        <dbReference type="EMBL" id="GAX72891.1"/>
    </source>
</evidence>
<evidence type="ECO:0000256" key="15">
    <source>
        <dbReference type="ARBA" id="ARBA00023136"/>
    </source>
</evidence>
<dbReference type="GO" id="GO:0042759">
    <property type="term" value="P:long-chain fatty acid biosynthetic process"/>
    <property type="evidence" value="ECO:0007669"/>
    <property type="project" value="UniProtKB-ARBA"/>
</dbReference>
<dbReference type="Pfam" id="PF00487">
    <property type="entry name" value="FA_desaturase"/>
    <property type="match status" value="1"/>
</dbReference>
<evidence type="ECO:0000256" key="3">
    <source>
        <dbReference type="ARBA" id="ARBA00009295"/>
    </source>
</evidence>
<dbReference type="SMART" id="SM01117">
    <property type="entry name" value="Cyt-b5"/>
    <property type="match status" value="1"/>
</dbReference>
<name>A0A250WQ18_9CHLO</name>
<keyword evidence="15" id="KW-0472">Membrane</keyword>
<comment type="cofactor">
    <cofactor evidence="1">
        <name>Fe(2+)</name>
        <dbReference type="ChEBI" id="CHEBI:29033"/>
    </cofactor>
</comment>
<evidence type="ECO:0000256" key="16">
    <source>
        <dbReference type="ARBA" id="ARBA00023160"/>
    </source>
</evidence>
<gene>
    <name evidence="18" type="ORF">CEUSTIGMA_g346.t1</name>
</gene>
<keyword evidence="4" id="KW-0813">Transport</keyword>
<evidence type="ECO:0000259" key="17">
    <source>
        <dbReference type="PROSITE" id="PS50255"/>
    </source>
</evidence>
<dbReference type="PIRSF" id="PIRSF015921">
    <property type="entry name" value="FA_sphinglp_des"/>
    <property type="match status" value="1"/>
</dbReference>
<evidence type="ECO:0000313" key="19">
    <source>
        <dbReference type="Proteomes" id="UP000232323"/>
    </source>
</evidence>
<dbReference type="Gene3D" id="3.10.120.10">
    <property type="entry name" value="Cytochrome b5-like heme/steroid binding domain"/>
    <property type="match status" value="1"/>
</dbReference>
<evidence type="ECO:0000256" key="11">
    <source>
        <dbReference type="ARBA" id="ARBA00022989"/>
    </source>
</evidence>
<keyword evidence="5" id="KW-0444">Lipid biosynthesis</keyword>
<keyword evidence="12" id="KW-0560">Oxidoreductase</keyword>
<feature type="domain" description="Cytochrome b5 heme-binding" evidence="17">
    <location>
        <begin position="85"/>
        <end position="150"/>
    </location>
</feature>
<reference evidence="18 19" key="1">
    <citation type="submission" date="2017-08" db="EMBL/GenBank/DDBJ databases">
        <title>Acidophilic green algal genome provides insights into adaptation to an acidic environment.</title>
        <authorList>
            <person name="Hirooka S."/>
            <person name="Hirose Y."/>
            <person name="Kanesaki Y."/>
            <person name="Higuchi S."/>
            <person name="Fujiwara T."/>
            <person name="Onuma R."/>
            <person name="Era A."/>
            <person name="Ohbayashi R."/>
            <person name="Uzuka A."/>
            <person name="Nozaki H."/>
            <person name="Yoshikawa H."/>
            <person name="Miyagishima S.Y."/>
        </authorList>
    </citation>
    <scope>NUCLEOTIDE SEQUENCE [LARGE SCALE GENOMIC DNA]</scope>
    <source>
        <strain evidence="18 19">NIES-2499</strain>
    </source>
</reference>
<dbReference type="InterPro" id="IPR018506">
    <property type="entry name" value="Cyt_B5_heme-BS"/>
</dbReference>
<evidence type="ECO:0000256" key="4">
    <source>
        <dbReference type="ARBA" id="ARBA00022448"/>
    </source>
</evidence>
<dbReference type="PROSITE" id="PS50255">
    <property type="entry name" value="CYTOCHROME_B5_2"/>
    <property type="match status" value="1"/>
</dbReference>
<evidence type="ECO:0000256" key="10">
    <source>
        <dbReference type="ARBA" id="ARBA00022982"/>
    </source>
</evidence>
<keyword evidence="8" id="KW-0479">Metal-binding</keyword>
<dbReference type="GO" id="GO:0016717">
    <property type="term" value="F:oxidoreductase activity, acting on paired donors, with oxidation of a pair of donors resulting in the reduction of molecular oxygen to two molecules of water"/>
    <property type="evidence" value="ECO:0007669"/>
    <property type="project" value="UniProtKB-ARBA"/>
</dbReference>
<keyword evidence="6" id="KW-0349">Heme</keyword>